<dbReference type="SMART" id="SM00530">
    <property type="entry name" value="HTH_XRE"/>
    <property type="match status" value="1"/>
</dbReference>
<protein>
    <recommendedName>
        <fullName evidence="8">HTH cro/C1-type domain-containing protein</fullName>
    </recommendedName>
</protein>
<evidence type="ECO:0000256" key="3">
    <source>
        <dbReference type="ARBA" id="ARBA00022801"/>
    </source>
</evidence>
<keyword evidence="4 7" id="KW-0068">Autocatalytic cleavage</keyword>
<dbReference type="InterPro" id="IPR010982">
    <property type="entry name" value="Lambda_DNA-bd_dom_sf"/>
</dbReference>
<comment type="caution">
    <text evidence="9">The sequence shown here is derived from an EMBL/GenBank/DDBJ whole genome shotgun (WGS) entry which is preliminary data.</text>
</comment>
<evidence type="ECO:0000256" key="7">
    <source>
        <dbReference type="RuleBase" id="RU003991"/>
    </source>
</evidence>
<dbReference type="CDD" id="cd06529">
    <property type="entry name" value="S24_LexA-like"/>
    <property type="match status" value="1"/>
</dbReference>
<evidence type="ECO:0000256" key="2">
    <source>
        <dbReference type="ARBA" id="ARBA00022763"/>
    </source>
</evidence>
<name>A0A2A8BSS8_9BACI</name>
<dbReference type="EMBL" id="NUDL01000020">
    <property type="protein sequence ID" value="PEM57604.1"/>
    <property type="molecule type" value="Genomic_DNA"/>
</dbReference>
<dbReference type="InterPro" id="IPR039418">
    <property type="entry name" value="LexA-like"/>
</dbReference>
<evidence type="ECO:0000313" key="9">
    <source>
        <dbReference type="EMBL" id="PEM57604.1"/>
    </source>
</evidence>
<gene>
    <name evidence="9" type="ORF">CN611_07265</name>
</gene>
<evidence type="ECO:0000256" key="1">
    <source>
        <dbReference type="ARBA" id="ARBA00007484"/>
    </source>
</evidence>
<dbReference type="InterPro" id="IPR036286">
    <property type="entry name" value="LexA/Signal_pep-like_sf"/>
</dbReference>
<accession>A0A2A8BSS8</accession>
<dbReference type="InterPro" id="IPR015927">
    <property type="entry name" value="Peptidase_S24_S26A/B/C"/>
</dbReference>
<dbReference type="Gene3D" id="2.10.109.10">
    <property type="entry name" value="Umud Fragment, subunit A"/>
    <property type="match status" value="1"/>
</dbReference>
<keyword evidence="6" id="KW-0742">SOS response</keyword>
<comment type="similarity">
    <text evidence="1 7">Belongs to the peptidase S24 family.</text>
</comment>
<feature type="domain" description="HTH cro/C1-type" evidence="8">
    <location>
        <begin position="21"/>
        <end position="75"/>
    </location>
</feature>
<dbReference type="AlphaFoldDB" id="A0A2A8BSS8"/>
<evidence type="ECO:0000256" key="6">
    <source>
        <dbReference type="ARBA" id="ARBA00023236"/>
    </source>
</evidence>
<evidence type="ECO:0000313" key="10">
    <source>
        <dbReference type="Proteomes" id="UP000220621"/>
    </source>
</evidence>
<dbReference type="RefSeq" id="WP_098102045.1">
    <property type="nucleotide sequence ID" value="NZ_JAOPTA010000060.1"/>
</dbReference>
<dbReference type="Proteomes" id="UP000220621">
    <property type="component" value="Unassembled WGS sequence"/>
</dbReference>
<keyword evidence="2" id="KW-0227">DNA damage</keyword>
<dbReference type="InterPro" id="IPR006197">
    <property type="entry name" value="Peptidase_S24_LexA"/>
</dbReference>
<dbReference type="PROSITE" id="PS50943">
    <property type="entry name" value="HTH_CROC1"/>
    <property type="match status" value="1"/>
</dbReference>
<dbReference type="GO" id="GO:0016787">
    <property type="term" value="F:hydrolase activity"/>
    <property type="evidence" value="ECO:0007669"/>
    <property type="project" value="UniProtKB-KW"/>
</dbReference>
<dbReference type="Pfam" id="PF00717">
    <property type="entry name" value="Peptidase_S24"/>
    <property type="match status" value="1"/>
</dbReference>
<dbReference type="InterPro" id="IPR050077">
    <property type="entry name" value="LexA_repressor"/>
</dbReference>
<dbReference type="GO" id="GO:0006281">
    <property type="term" value="P:DNA repair"/>
    <property type="evidence" value="ECO:0007669"/>
    <property type="project" value="UniProtKB-KW"/>
</dbReference>
<organism evidence="9 10">
    <name type="scientific">Bacillus wiedmannii</name>
    <dbReference type="NCBI Taxonomy" id="1890302"/>
    <lineage>
        <taxon>Bacteria</taxon>
        <taxon>Bacillati</taxon>
        <taxon>Bacillota</taxon>
        <taxon>Bacilli</taxon>
        <taxon>Bacillales</taxon>
        <taxon>Bacillaceae</taxon>
        <taxon>Bacillus</taxon>
        <taxon>Bacillus cereus group</taxon>
    </lineage>
</organism>
<reference evidence="9 10" key="1">
    <citation type="submission" date="2017-09" db="EMBL/GenBank/DDBJ databases">
        <title>Large-scale bioinformatics analysis of Bacillus genomes uncovers conserved roles of natural products in bacterial physiology.</title>
        <authorList>
            <consortium name="Agbiome Team Llc"/>
            <person name="Bleich R.M."/>
            <person name="Grubbs K.J."/>
            <person name="Santa Maria K.C."/>
            <person name="Allen S.E."/>
            <person name="Farag S."/>
            <person name="Shank E.A."/>
            <person name="Bowers A."/>
        </authorList>
    </citation>
    <scope>NUCLEOTIDE SEQUENCE [LARGE SCALE GENOMIC DNA]</scope>
    <source>
        <strain evidence="9 10">AFS010764</strain>
    </source>
</reference>
<dbReference type="GO" id="GO:0006355">
    <property type="term" value="P:regulation of DNA-templated transcription"/>
    <property type="evidence" value="ECO:0007669"/>
    <property type="project" value="InterPro"/>
</dbReference>
<dbReference type="InterPro" id="IPR001387">
    <property type="entry name" value="Cro/C1-type_HTH"/>
</dbReference>
<proteinExistence type="inferred from homology"/>
<evidence type="ECO:0000259" key="8">
    <source>
        <dbReference type="PROSITE" id="PS50943"/>
    </source>
</evidence>
<keyword evidence="5" id="KW-0234">DNA repair</keyword>
<dbReference type="PRINTS" id="PR00726">
    <property type="entry name" value="LEXASERPTASE"/>
</dbReference>
<dbReference type="GO" id="GO:0009432">
    <property type="term" value="P:SOS response"/>
    <property type="evidence" value="ECO:0007669"/>
    <property type="project" value="UniProtKB-KW"/>
</dbReference>
<evidence type="ECO:0000256" key="4">
    <source>
        <dbReference type="ARBA" id="ARBA00022813"/>
    </source>
</evidence>
<dbReference type="SUPFAM" id="SSF51306">
    <property type="entry name" value="LexA/Signal peptidase"/>
    <property type="match status" value="1"/>
</dbReference>
<sequence length="214" mass="23448">MPRKFKTAKEEQVALKIAENIKTLLKEKGMRQTDLSALTGIARSTMSDYVNGRTTISMGSLQKISEALGTTKSKLVDLQSDSIEMIGVQKLPIYGEVCCGNGLLALQDIKGYLDTPTSWVTGGDHFYLLAKGDSMINAGVVDGSLLLIRRQAIVENGEVAAVMVNDEAMLKRVYREGSTIKLVSENPNYEDIILDERKDVVSIIGKLKKNIGEH</sequence>
<dbReference type="Gene3D" id="1.10.260.40">
    <property type="entry name" value="lambda repressor-like DNA-binding domains"/>
    <property type="match status" value="1"/>
</dbReference>
<dbReference type="GO" id="GO:0003677">
    <property type="term" value="F:DNA binding"/>
    <property type="evidence" value="ECO:0007669"/>
    <property type="project" value="InterPro"/>
</dbReference>
<dbReference type="PANTHER" id="PTHR33516:SF2">
    <property type="entry name" value="LEXA REPRESSOR-RELATED"/>
    <property type="match status" value="1"/>
</dbReference>
<evidence type="ECO:0000256" key="5">
    <source>
        <dbReference type="ARBA" id="ARBA00023204"/>
    </source>
</evidence>
<dbReference type="SUPFAM" id="SSF47413">
    <property type="entry name" value="lambda repressor-like DNA-binding domains"/>
    <property type="match status" value="1"/>
</dbReference>
<dbReference type="CDD" id="cd00093">
    <property type="entry name" value="HTH_XRE"/>
    <property type="match status" value="1"/>
</dbReference>
<dbReference type="PANTHER" id="PTHR33516">
    <property type="entry name" value="LEXA REPRESSOR"/>
    <property type="match status" value="1"/>
</dbReference>
<keyword evidence="3 7" id="KW-0378">Hydrolase</keyword>
<dbReference type="Pfam" id="PF13443">
    <property type="entry name" value="HTH_26"/>
    <property type="match status" value="1"/>
</dbReference>